<dbReference type="HOGENOM" id="CLU_018869_0_1_10"/>
<dbReference type="InterPro" id="IPR012094">
    <property type="entry name" value="tRNA_Ile_lys_synt"/>
</dbReference>
<evidence type="ECO:0000256" key="7">
    <source>
        <dbReference type="ARBA" id="ARBA00048539"/>
    </source>
</evidence>
<dbReference type="Proteomes" id="UP000006050">
    <property type="component" value="Chromosome"/>
</dbReference>
<dbReference type="eggNOG" id="COG0037">
    <property type="taxonomic scope" value="Bacteria"/>
</dbReference>
<dbReference type="GO" id="GO:0005524">
    <property type="term" value="F:ATP binding"/>
    <property type="evidence" value="ECO:0007669"/>
    <property type="project" value="UniProtKB-UniRule"/>
</dbReference>
<comment type="function">
    <text evidence="8">Ligates lysine onto the cytidine present at position 34 of the AUA codon-specific tRNA(Ile) that contains the anticodon CAU, in an ATP-dependent manner. Cytidine is converted to lysidine, thus changing the amino acid specificity of the tRNA from methionine to isoleucine.</text>
</comment>
<evidence type="ECO:0000313" key="10">
    <source>
        <dbReference type="EMBL" id="AFL83057.1"/>
    </source>
</evidence>
<dbReference type="KEGG" id="bbd:Belba_0396"/>
<dbReference type="RefSeq" id="WP_014771071.1">
    <property type="nucleotide sequence ID" value="NC_018010.1"/>
</dbReference>
<dbReference type="EC" id="6.3.4.19" evidence="8"/>
<dbReference type="Pfam" id="PF01171">
    <property type="entry name" value="ATP_bind_3"/>
    <property type="match status" value="1"/>
</dbReference>
<dbReference type="SUPFAM" id="SSF52402">
    <property type="entry name" value="Adenine nucleotide alpha hydrolases-like"/>
    <property type="match status" value="1"/>
</dbReference>
<evidence type="ECO:0000256" key="3">
    <source>
        <dbReference type="ARBA" id="ARBA00022598"/>
    </source>
</evidence>
<dbReference type="GO" id="GO:0005737">
    <property type="term" value="C:cytoplasm"/>
    <property type="evidence" value="ECO:0007669"/>
    <property type="project" value="UniProtKB-SubCell"/>
</dbReference>
<keyword evidence="5 8" id="KW-0547">Nucleotide-binding</keyword>
<dbReference type="EMBL" id="CP003281">
    <property type="protein sequence ID" value="AFL83057.1"/>
    <property type="molecule type" value="Genomic_DNA"/>
</dbReference>
<proteinExistence type="inferred from homology"/>
<evidence type="ECO:0000256" key="6">
    <source>
        <dbReference type="ARBA" id="ARBA00022840"/>
    </source>
</evidence>
<evidence type="ECO:0000256" key="4">
    <source>
        <dbReference type="ARBA" id="ARBA00022694"/>
    </source>
</evidence>
<dbReference type="PANTHER" id="PTHR43033:SF1">
    <property type="entry name" value="TRNA(ILE)-LYSIDINE SYNTHASE-RELATED"/>
    <property type="match status" value="1"/>
</dbReference>
<feature type="binding site" evidence="8">
    <location>
        <begin position="26"/>
        <end position="31"/>
    </location>
    <ligand>
        <name>ATP</name>
        <dbReference type="ChEBI" id="CHEBI:30616"/>
    </ligand>
</feature>
<keyword evidence="3 8" id="KW-0436">Ligase</keyword>
<keyword evidence="6 8" id="KW-0067">ATP-binding</keyword>
<evidence type="ECO:0000256" key="8">
    <source>
        <dbReference type="HAMAP-Rule" id="MF_01161"/>
    </source>
</evidence>
<comment type="similarity">
    <text evidence="8">Belongs to the tRNA(Ile)-lysidine synthase family.</text>
</comment>
<evidence type="ECO:0000259" key="9">
    <source>
        <dbReference type="SMART" id="SM00977"/>
    </source>
</evidence>
<dbReference type="SMART" id="SM00977">
    <property type="entry name" value="TilS_C"/>
    <property type="match status" value="1"/>
</dbReference>
<keyword evidence="4 8" id="KW-0819">tRNA processing</keyword>
<keyword evidence="11" id="KW-1185">Reference proteome</keyword>
<dbReference type="InterPro" id="IPR011063">
    <property type="entry name" value="TilS/TtcA_N"/>
</dbReference>
<comment type="domain">
    <text evidence="8">The N-terminal region contains the highly conserved SGGXDS motif, predicted to be a P-loop motif involved in ATP binding.</text>
</comment>
<evidence type="ECO:0000256" key="2">
    <source>
        <dbReference type="ARBA" id="ARBA00022490"/>
    </source>
</evidence>
<keyword evidence="2 8" id="KW-0963">Cytoplasm</keyword>
<gene>
    <name evidence="8" type="primary">tilS</name>
    <name evidence="10" type="ordered locus">Belba_0396</name>
</gene>
<dbReference type="InterPro" id="IPR012795">
    <property type="entry name" value="tRNA_Ile_lys_synt_N"/>
</dbReference>
<evidence type="ECO:0000313" key="11">
    <source>
        <dbReference type="Proteomes" id="UP000006050"/>
    </source>
</evidence>
<dbReference type="GO" id="GO:0006400">
    <property type="term" value="P:tRNA modification"/>
    <property type="evidence" value="ECO:0007669"/>
    <property type="project" value="UniProtKB-UniRule"/>
</dbReference>
<dbReference type="InterPro" id="IPR012796">
    <property type="entry name" value="Lysidine-tRNA-synth_C"/>
</dbReference>
<dbReference type="CDD" id="cd01992">
    <property type="entry name" value="TilS_N"/>
    <property type="match status" value="1"/>
</dbReference>
<dbReference type="PATRIC" id="fig|866536.3.peg.409"/>
<dbReference type="InterPro" id="IPR014729">
    <property type="entry name" value="Rossmann-like_a/b/a_fold"/>
</dbReference>
<organism evidence="10 11">
    <name type="scientific">Belliella baltica (strain DSM 15883 / CIP 108006 / LMG 21964 / BA134)</name>
    <dbReference type="NCBI Taxonomy" id="866536"/>
    <lineage>
        <taxon>Bacteria</taxon>
        <taxon>Pseudomonadati</taxon>
        <taxon>Bacteroidota</taxon>
        <taxon>Cytophagia</taxon>
        <taxon>Cytophagales</taxon>
        <taxon>Cyclobacteriaceae</taxon>
        <taxon>Belliella</taxon>
    </lineage>
</organism>
<dbReference type="SUPFAM" id="SSF56037">
    <property type="entry name" value="PheT/TilS domain"/>
    <property type="match status" value="1"/>
</dbReference>
<feature type="domain" description="Lysidine-tRNA(Ile) synthetase C-terminal" evidence="9">
    <location>
        <begin position="363"/>
        <end position="435"/>
    </location>
</feature>
<accession>I3Z1D9</accession>
<dbReference type="NCBIfam" id="TIGR02432">
    <property type="entry name" value="lysidine_TilS_N"/>
    <property type="match status" value="1"/>
</dbReference>
<dbReference type="STRING" id="866536.Belba_0396"/>
<evidence type="ECO:0000256" key="5">
    <source>
        <dbReference type="ARBA" id="ARBA00022741"/>
    </source>
</evidence>
<dbReference type="OrthoDB" id="9807403at2"/>
<protein>
    <recommendedName>
        <fullName evidence="8">tRNA(Ile)-lysidine synthase</fullName>
        <ecNumber evidence="8">6.3.4.19</ecNumber>
    </recommendedName>
    <alternativeName>
        <fullName evidence="8">tRNA(Ile)-2-lysyl-cytidine synthase</fullName>
    </alternativeName>
    <alternativeName>
        <fullName evidence="8">tRNA(Ile)-lysidine synthetase</fullName>
    </alternativeName>
</protein>
<evidence type="ECO:0000256" key="1">
    <source>
        <dbReference type="ARBA" id="ARBA00004496"/>
    </source>
</evidence>
<name>I3Z1D9_BELBD</name>
<dbReference type="GO" id="GO:0032267">
    <property type="term" value="F:tRNA(Ile)-lysidine synthase activity"/>
    <property type="evidence" value="ECO:0007669"/>
    <property type="project" value="UniProtKB-EC"/>
</dbReference>
<reference evidence="11" key="1">
    <citation type="submission" date="2012-06" db="EMBL/GenBank/DDBJ databases">
        <title>The complete genome of Belliella baltica DSM 15883.</title>
        <authorList>
            <person name="Lucas S."/>
            <person name="Copeland A."/>
            <person name="Lapidus A."/>
            <person name="Goodwin L."/>
            <person name="Pitluck S."/>
            <person name="Peters L."/>
            <person name="Mikhailova N."/>
            <person name="Davenport K."/>
            <person name="Kyrpides N."/>
            <person name="Mavromatis K."/>
            <person name="Pagani I."/>
            <person name="Ivanova N."/>
            <person name="Ovchinnikova G."/>
            <person name="Zeytun A."/>
            <person name="Detter J.C."/>
            <person name="Han C."/>
            <person name="Land M."/>
            <person name="Hauser L."/>
            <person name="Markowitz V."/>
            <person name="Cheng J.-F."/>
            <person name="Hugenholtz P."/>
            <person name="Woyke T."/>
            <person name="Wu D."/>
            <person name="Tindall B."/>
            <person name="Pomrenke H."/>
            <person name="Brambilla E."/>
            <person name="Klenk H.-P."/>
            <person name="Eisen J.A."/>
        </authorList>
    </citation>
    <scope>NUCLEOTIDE SEQUENCE [LARGE SCALE GENOMIC DNA]</scope>
    <source>
        <strain evidence="11">DSM 15883 / CIP 108006 / LMG 21964 / BA134</strain>
    </source>
</reference>
<dbReference type="PANTHER" id="PTHR43033">
    <property type="entry name" value="TRNA(ILE)-LYSIDINE SYNTHASE-RELATED"/>
    <property type="match status" value="1"/>
</dbReference>
<dbReference type="Gene3D" id="3.40.50.620">
    <property type="entry name" value="HUPs"/>
    <property type="match status" value="1"/>
</dbReference>
<dbReference type="AlphaFoldDB" id="I3Z1D9"/>
<comment type="subcellular location">
    <subcellularLocation>
        <location evidence="1 8">Cytoplasm</location>
    </subcellularLocation>
</comment>
<sequence>MVDHFIQYIRSKNLFDVNKRYLLAISGGVDSVCLGHLLHAAGIQFSLVHYNFGLRNEESDGDEDFIKDMARFWNVSLFIEHANPKDFDKPGKSTQMVARDLRYQWFEKLMKEGFYAGVIVAHHFEDQLETVLLNLLRGTGIEGVYGMAEKRDFLIRPLLSFSRSEIEKFMVDNKFHWRIDSSNAKSIYKRNFLRNEILPQLQSGFPDALQTLGDSFHRMKDTGKAFFHLFNLWKVENIIEEGAFQYLKTLAVTNLPGKHSMIYYWLRDYGFGYSDVVEILNSIPKDESGKSFYAGKYMVNIDREMIILGEYDLKEQERHLDDTAIAMQLQSGSYDILHLNTPTEMDKNTENAMLDFDKLDYPLTIRSWELGDKFMPLGMKNEKKVSDLLIDLKVPLIQKKSVSVLCSKGEIAWVIGYRISDAFKCDSSTKKVLYFKKRKS</sequence>
<comment type="catalytic activity">
    <reaction evidence="7 8">
        <text>cytidine(34) in tRNA(Ile2) + L-lysine + ATP = lysidine(34) in tRNA(Ile2) + AMP + diphosphate + H(+)</text>
        <dbReference type="Rhea" id="RHEA:43744"/>
        <dbReference type="Rhea" id="RHEA-COMP:10625"/>
        <dbReference type="Rhea" id="RHEA-COMP:10670"/>
        <dbReference type="ChEBI" id="CHEBI:15378"/>
        <dbReference type="ChEBI" id="CHEBI:30616"/>
        <dbReference type="ChEBI" id="CHEBI:32551"/>
        <dbReference type="ChEBI" id="CHEBI:33019"/>
        <dbReference type="ChEBI" id="CHEBI:82748"/>
        <dbReference type="ChEBI" id="CHEBI:83665"/>
        <dbReference type="ChEBI" id="CHEBI:456215"/>
        <dbReference type="EC" id="6.3.4.19"/>
    </reaction>
</comment>
<dbReference type="Pfam" id="PF11734">
    <property type="entry name" value="TilS_C"/>
    <property type="match status" value="1"/>
</dbReference>
<dbReference type="HAMAP" id="MF_01161">
    <property type="entry name" value="tRNA_Ile_lys_synt"/>
    <property type="match status" value="1"/>
</dbReference>
<dbReference type="NCBIfam" id="TIGR02433">
    <property type="entry name" value="lysidine_TilS_C"/>
    <property type="match status" value="1"/>
</dbReference>